<protein>
    <submittedName>
        <fullName evidence="1">Uncharacterized protein</fullName>
    </submittedName>
</protein>
<reference evidence="1" key="1">
    <citation type="submission" date="2011-11" db="EMBL/GenBank/DDBJ databases">
        <authorList>
            <person name="Summers A.O."/>
            <person name="Wireman J."/>
            <person name="Williams L.E."/>
        </authorList>
    </citation>
    <scope>NUCLEOTIDE SEQUENCE</scope>
    <source>
        <strain evidence="1">KB1A-97</strain>
        <plasmid evidence="1">pKB1A97-67</plasmid>
    </source>
</reference>
<evidence type="ECO:0000313" key="1">
    <source>
        <dbReference type="EMBL" id="AEY78247.1"/>
    </source>
</evidence>
<keyword evidence="1" id="KW-0614">Plasmid</keyword>
<sequence length="107" mass="12764">MPRKKHNTRKRKSRKISRDIMSMVLLDILKQINNAKKIPFFDIERPNVGVYKDFLEHFNTVIEVSERQEDGNFFVKIDEAKLGIHEVDAHGWRTRLTGMEYQQIHIQ</sequence>
<accession>H2ES80</accession>
<geneLocation type="plasmid" evidence="1">
    <name>pKB1A97-67</name>
</geneLocation>
<dbReference type="RefSeq" id="WP_014343661.1">
    <property type="nucleotide sequence ID" value="NC_016851.1"/>
</dbReference>
<name>H2ES80_ALIFS</name>
<proteinExistence type="predicted"/>
<organism evidence="1">
    <name type="scientific">Aliivibrio fischeri</name>
    <name type="common">Vibrio fischeri</name>
    <dbReference type="NCBI Taxonomy" id="668"/>
    <lineage>
        <taxon>Bacteria</taxon>
        <taxon>Pseudomonadati</taxon>
        <taxon>Pseudomonadota</taxon>
        <taxon>Gammaproteobacteria</taxon>
        <taxon>Vibrionales</taxon>
        <taxon>Vibrionaceae</taxon>
        <taxon>Aliivibrio</taxon>
    </lineage>
</organism>
<dbReference type="AlphaFoldDB" id="H2ES80"/>
<dbReference type="EMBL" id="JQ031552">
    <property type="protein sequence ID" value="AEY78247.1"/>
    <property type="molecule type" value="Genomic_DNA"/>
</dbReference>